<evidence type="ECO:0000313" key="1">
    <source>
        <dbReference type="EMBL" id="MDP7737672.1"/>
    </source>
</evidence>
<dbReference type="Proteomes" id="UP001229081">
    <property type="component" value="Unassembled WGS sequence"/>
</dbReference>
<dbReference type="RefSeq" id="WP_065048161.1">
    <property type="nucleotide sequence ID" value="NZ_JAUFSA010000001.1"/>
</dbReference>
<dbReference type="AlphaFoldDB" id="A0A4R5WZ75"/>
<organism evidence="1 2">
    <name type="scientific">Mycobacterium paragordonae</name>
    <dbReference type="NCBI Taxonomy" id="1389713"/>
    <lineage>
        <taxon>Bacteria</taxon>
        <taxon>Bacillati</taxon>
        <taxon>Actinomycetota</taxon>
        <taxon>Actinomycetes</taxon>
        <taxon>Mycobacteriales</taxon>
        <taxon>Mycobacteriaceae</taxon>
        <taxon>Mycobacterium</taxon>
    </lineage>
</organism>
<proteinExistence type="predicted"/>
<reference evidence="1" key="1">
    <citation type="submission" date="2023-06" db="EMBL/GenBank/DDBJ databases">
        <title>Identification of two novel mycobacterium reveal diversities and complexities of Mycobacterium gordonae clade.</title>
        <authorList>
            <person name="Matsumoto Y."/>
            <person name="Nakamura S."/>
            <person name="Motooka D."/>
            <person name="Fukushima K."/>
        </authorList>
    </citation>
    <scope>NUCLEOTIDE SEQUENCE</scope>
    <source>
        <strain evidence="1">TY812</strain>
    </source>
</reference>
<protein>
    <submittedName>
        <fullName evidence="1">Uncharacterized protein</fullName>
    </submittedName>
</protein>
<dbReference type="EMBL" id="JAUFSA010000001">
    <property type="protein sequence ID" value="MDP7737672.1"/>
    <property type="molecule type" value="Genomic_DNA"/>
</dbReference>
<gene>
    <name evidence="1" type="ORF">QXL92_23275</name>
</gene>
<name>A0A4R5WZ75_9MYCO</name>
<accession>A0A4R5WZ75</accession>
<comment type="caution">
    <text evidence="1">The sequence shown here is derived from an EMBL/GenBank/DDBJ whole genome shotgun (WGS) entry which is preliminary data.</text>
</comment>
<sequence>MPDDVLTRPELIRLDESARQRVSDQIKAKGGFCECCGSADFRVGHALHLGYLFLNEDNDAYMVGLVCRNPDCAKPRTGIVLHEDEFVSRDEGSGATD</sequence>
<evidence type="ECO:0000313" key="2">
    <source>
        <dbReference type="Proteomes" id="UP001229081"/>
    </source>
</evidence>